<dbReference type="NCBIfam" id="TIGR00879">
    <property type="entry name" value="SP"/>
    <property type="match status" value="1"/>
</dbReference>
<evidence type="ECO:0000259" key="10">
    <source>
        <dbReference type="PROSITE" id="PS50850"/>
    </source>
</evidence>
<dbReference type="InterPro" id="IPR020846">
    <property type="entry name" value="MFS_dom"/>
</dbReference>
<evidence type="ECO:0000313" key="11">
    <source>
        <dbReference type="Proteomes" id="UP000192223"/>
    </source>
</evidence>
<dbReference type="FunFam" id="1.20.1250.20:FF:000055">
    <property type="entry name" value="Facilitated trehalose transporter Tret1-2 homolog"/>
    <property type="match status" value="1"/>
</dbReference>
<feature type="transmembrane region" description="Helical" evidence="9">
    <location>
        <begin position="9"/>
        <end position="30"/>
    </location>
</feature>
<evidence type="ECO:0000256" key="2">
    <source>
        <dbReference type="ARBA" id="ARBA00022475"/>
    </source>
</evidence>
<dbReference type="CDD" id="cd17358">
    <property type="entry name" value="MFS_GLUT6_8_Class3_like"/>
    <property type="match status" value="1"/>
</dbReference>
<dbReference type="InterPro" id="IPR036259">
    <property type="entry name" value="MFS_trans_sf"/>
</dbReference>
<dbReference type="GO" id="GO:0051119">
    <property type="term" value="F:sugar transmembrane transporter activity"/>
    <property type="evidence" value="ECO:0007669"/>
    <property type="project" value="InterPro"/>
</dbReference>
<dbReference type="InterPro" id="IPR003663">
    <property type="entry name" value="Sugar/inositol_transpt"/>
</dbReference>
<dbReference type="PANTHER" id="PTHR48021:SF47">
    <property type="entry name" value="GH17672P"/>
    <property type="match status" value="1"/>
</dbReference>
<dbReference type="Proteomes" id="UP000192223">
    <property type="component" value="Unplaced"/>
</dbReference>
<dbReference type="RefSeq" id="XP_025831248.1">
    <property type="nucleotide sequence ID" value="XM_025975463.1"/>
</dbReference>
<evidence type="ECO:0000256" key="5">
    <source>
        <dbReference type="ARBA" id="ARBA00023136"/>
    </source>
</evidence>
<feature type="transmembrane region" description="Helical" evidence="9">
    <location>
        <begin position="355"/>
        <end position="372"/>
    </location>
</feature>
<feature type="transmembrane region" description="Helical" evidence="9">
    <location>
        <begin position="113"/>
        <end position="134"/>
    </location>
</feature>
<organism evidence="11 12">
    <name type="scientific">Agrilus planipennis</name>
    <name type="common">Emerald ash borer</name>
    <name type="synonym">Agrilus marcopoli</name>
    <dbReference type="NCBI Taxonomy" id="224129"/>
    <lineage>
        <taxon>Eukaryota</taxon>
        <taxon>Metazoa</taxon>
        <taxon>Ecdysozoa</taxon>
        <taxon>Arthropoda</taxon>
        <taxon>Hexapoda</taxon>
        <taxon>Insecta</taxon>
        <taxon>Pterygota</taxon>
        <taxon>Neoptera</taxon>
        <taxon>Endopterygota</taxon>
        <taxon>Coleoptera</taxon>
        <taxon>Polyphaga</taxon>
        <taxon>Elateriformia</taxon>
        <taxon>Buprestoidea</taxon>
        <taxon>Buprestidae</taxon>
        <taxon>Agrilinae</taxon>
        <taxon>Agrilus</taxon>
    </lineage>
</organism>
<name>A0A7F5R5U4_AGRPL</name>
<feature type="transmembrane region" description="Helical" evidence="9">
    <location>
        <begin position="290"/>
        <end position="314"/>
    </location>
</feature>
<dbReference type="Pfam" id="PF00083">
    <property type="entry name" value="Sugar_tr"/>
    <property type="match status" value="1"/>
</dbReference>
<dbReference type="PROSITE" id="PS50850">
    <property type="entry name" value="MFS"/>
    <property type="match status" value="1"/>
</dbReference>
<proteinExistence type="inferred from homology"/>
<dbReference type="PANTHER" id="PTHR48021">
    <property type="match status" value="1"/>
</dbReference>
<keyword evidence="8" id="KW-0813">Transport</keyword>
<keyword evidence="3 9" id="KW-0812">Transmembrane</keyword>
<protein>
    <submittedName>
        <fullName evidence="12">Facilitated trehalose transporter Tret1-like</fullName>
    </submittedName>
</protein>
<keyword evidence="6" id="KW-0325">Glycoprotein</keyword>
<keyword evidence="11" id="KW-1185">Reference proteome</keyword>
<dbReference type="InterPro" id="IPR005828">
    <property type="entry name" value="MFS_sugar_transport-like"/>
</dbReference>
<evidence type="ECO:0000256" key="3">
    <source>
        <dbReference type="ARBA" id="ARBA00022692"/>
    </source>
</evidence>
<sequence>MVQKTNRRYLFTAVCAGNLAAMSAGIVSTWTSPVFPKLNNETQLANNPLGYVINTQEESWVGSMLALGAVFGPLLAGFSAETIGRKYALLLVCGIPFLVSFVTLSFAKTIYVYYFARFVGGMAMGGVYTVLPMFNCEIAEDSIRGGVSSSMNVFVTSGQLLSYLVGPYLSIMWFSLVCSIIPSLFIIFFFFVPESPYFLIGKERVEHAEKSLQKFRMDSSPLIKEELNNIRLNVEDDKNREGSSLDIIKSKALLKALFIVFSLMFVQQACGINAFLTYSESIFGSTGSSISPVLSSIIIGIVQLLASIVTPLIVDKFGRKKMFFISAVGMMIAEIPLGFYFYLKANKSEILNDLFWLPVACLIIFFICYNLGYGPLPWTVMGEIFPSNVKSAASTASAVVCWVLGFLVVKLFSTISEGVGLAGTYWILAGCCFIGVLFSWFVLIETKGKTFQEIQESLNN</sequence>
<evidence type="ECO:0000256" key="8">
    <source>
        <dbReference type="RuleBase" id="RU003346"/>
    </source>
</evidence>
<dbReference type="Gene3D" id="1.20.1250.20">
    <property type="entry name" value="MFS general substrate transporter like domains"/>
    <property type="match status" value="1"/>
</dbReference>
<evidence type="ECO:0000256" key="9">
    <source>
        <dbReference type="SAM" id="Phobius"/>
    </source>
</evidence>
<evidence type="ECO:0000313" key="12">
    <source>
        <dbReference type="RefSeq" id="XP_025831248.1"/>
    </source>
</evidence>
<feature type="transmembrane region" description="Helical" evidence="9">
    <location>
        <begin position="256"/>
        <end position="278"/>
    </location>
</feature>
<dbReference type="KEGG" id="apln:112903863"/>
<dbReference type="InterPro" id="IPR050549">
    <property type="entry name" value="MFS_Trehalose_Transporter"/>
</dbReference>
<dbReference type="InParanoid" id="A0A7F5R5U4"/>
<dbReference type="FunCoup" id="A0A7F5R5U4">
    <property type="interactions" value="12"/>
</dbReference>
<feature type="transmembrane region" description="Helical" evidence="9">
    <location>
        <begin position="425"/>
        <end position="444"/>
    </location>
</feature>
<evidence type="ECO:0000256" key="4">
    <source>
        <dbReference type="ARBA" id="ARBA00022989"/>
    </source>
</evidence>
<dbReference type="OrthoDB" id="4142200at2759"/>
<dbReference type="SUPFAM" id="SSF103473">
    <property type="entry name" value="MFS general substrate transporter"/>
    <property type="match status" value="1"/>
</dbReference>
<keyword evidence="2" id="KW-1003">Cell membrane</keyword>
<feature type="domain" description="Major facilitator superfamily (MFS) profile" evidence="10">
    <location>
        <begin position="9"/>
        <end position="447"/>
    </location>
</feature>
<reference evidence="12" key="1">
    <citation type="submission" date="2025-08" db="UniProtKB">
        <authorList>
            <consortium name="RefSeq"/>
        </authorList>
    </citation>
    <scope>IDENTIFICATION</scope>
    <source>
        <tissue evidence="12">Entire body</tissue>
    </source>
</reference>
<feature type="transmembrane region" description="Helical" evidence="9">
    <location>
        <begin position="60"/>
        <end position="80"/>
    </location>
</feature>
<dbReference type="GO" id="GO:0005886">
    <property type="term" value="C:plasma membrane"/>
    <property type="evidence" value="ECO:0007669"/>
    <property type="project" value="UniProtKB-SubCell"/>
</dbReference>
<evidence type="ECO:0000256" key="1">
    <source>
        <dbReference type="ARBA" id="ARBA00004651"/>
    </source>
</evidence>
<dbReference type="InterPro" id="IPR044775">
    <property type="entry name" value="MFS_ERD6/Tret1-like"/>
</dbReference>
<accession>A0A7F5R5U4</accession>
<feature type="transmembrane region" description="Helical" evidence="9">
    <location>
        <begin position="87"/>
        <end position="107"/>
    </location>
</feature>
<dbReference type="PRINTS" id="PR00171">
    <property type="entry name" value="SUGRTRNSPORT"/>
</dbReference>
<dbReference type="PROSITE" id="PS00217">
    <property type="entry name" value="SUGAR_TRANSPORT_2"/>
    <property type="match status" value="1"/>
</dbReference>
<evidence type="ECO:0000256" key="7">
    <source>
        <dbReference type="ARBA" id="ARBA00024348"/>
    </source>
</evidence>
<evidence type="ECO:0000256" key="6">
    <source>
        <dbReference type="ARBA" id="ARBA00023180"/>
    </source>
</evidence>
<comment type="subcellular location">
    <subcellularLocation>
        <location evidence="1">Cell membrane</location>
        <topology evidence="1">Multi-pass membrane protein</topology>
    </subcellularLocation>
</comment>
<feature type="transmembrane region" description="Helical" evidence="9">
    <location>
        <begin position="392"/>
        <end position="413"/>
    </location>
</feature>
<keyword evidence="5 9" id="KW-0472">Membrane</keyword>
<feature type="transmembrane region" description="Helical" evidence="9">
    <location>
        <begin position="323"/>
        <end position="343"/>
    </location>
</feature>
<dbReference type="GeneID" id="112903863"/>
<feature type="transmembrane region" description="Helical" evidence="9">
    <location>
        <begin position="146"/>
        <end position="165"/>
    </location>
</feature>
<comment type="similarity">
    <text evidence="7">Belongs to the major facilitator superfamily. Sugar transporter (TC 2.A.1.1) family. Trehalose transporter subfamily.</text>
</comment>
<gene>
    <name evidence="12" type="primary">LOC112903863</name>
</gene>
<dbReference type="AlphaFoldDB" id="A0A7F5R5U4"/>
<dbReference type="InterPro" id="IPR005829">
    <property type="entry name" value="Sugar_transporter_CS"/>
</dbReference>
<keyword evidence="4 9" id="KW-1133">Transmembrane helix</keyword>
<feature type="transmembrane region" description="Helical" evidence="9">
    <location>
        <begin position="171"/>
        <end position="192"/>
    </location>
</feature>